<comment type="caution">
    <text evidence="8">The sequence shown here is derived from an EMBL/GenBank/DDBJ whole genome shotgun (WGS) entry which is preliminary data.</text>
</comment>
<sequence>MISPKGSQLSPKLLSLLNTFEATLSERLEKLVPKDKGDILSLSWMKLAMESLSEIHCDINNLITELDLPVADWDEKWMDVYLDISVKLLDISNAFTSELTRLNQGHLMLQYVLHKLESDTPEQFTRASSSLDGWKQHISSKNPRIESCSPILDNLVESLNLPKVKNSSKGKVLMRAMYGAKVATTYICSVFAAAFSGSSTNLLDLTVPKTLPWAQGFSDVQTTVNVEIRNIFSCGKFTVLRELEAVDACVKKLSPFLQGGAGPTERESFKNSVSDLRTTEEKLAQGLDNLSKVVDRFFKIVLTGRDALLCNLRKAGGAGPNSMMGKNVKEQLVRVTVGGAKVSPFNDSLWRTWIPDDEYFKSNEGSTRVYFSGRIKYQEGGPSREIGPDNVYGSARLIKSKNASIHKMNLSWEFLVIEDYKYLVRLHFCDIASVSLGLLFFNVYVNGHLVYKDLDPSADTNYMLASPFYLDFMVDADNSGVVNVAVGPSNKSVAYAVDAFLNRVEIMKMNNSMGSFDGKVPAESVLKCQPRRKSGCILLPLIAPVCLLLSLSAFMRRRIDQEDSVPLSKLLVGVPETTPKNVRNSDIQLK</sequence>
<protein>
    <recommendedName>
        <fullName evidence="7">Malectin-like domain-containing protein</fullName>
    </recommendedName>
</protein>
<evidence type="ECO:0000259" key="7">
    <source>
        <dbReference type="Pfam" id="PF12819"/>
    </source>
</evidence>
<evidence type="ECO:0000313" key="9">
    <source>
        <dbReference type="Proteomes" id="UP001396334"/>
    </source>
</evidence>
<evidence type="ECO:0000256" key="5">
    <source>
        <dbReference type="ARBA" id="ARBA00023136"/>
    </source>
</evidence>
<accession>A0ABR2TT93</accession>
<dbReference type="InterPro" id="IPR008511">
    <property type="entry name" value="ROH1-like"/>
</dbReference>
<keyword evidence="3" id="KW-0732">Signal</keyword>
<keyword evidence="9" id="KW-1185">Reference proteome</keyword>
<evidence type="ECO:0000256" key="1">
    <source>
        <dbReference type="ARBA" id="ARBA00004167"/>
    </source>
</evidence>
<dbReference type="Gene3D" id="2.60.120.430">
    <property type="entry name" value="Galactose-binding lectin"/>
    <property type="match status" value="1"/>
</dbReference>
<dbReference type="Proteomes" id="UP001396334">
    <property type="component" value="Unassembled WGS sequence"/>
</dbReference>
<evidence type="ECO:0000313" key="8">
    <source>
        <dbReference type="EMBL" id="KAK9040619.1"/>
    </source>
</evidence>
<keyword evidence="2" id="KW-0812">Transmembrane</keyword>
<dbReference type="Pfam" id="PF12819">
    <property type="entry name" value="Malectin_like"/>
    <property type="match status" value="1"/>
</dbReference>
<gene>
    <name evidence="8" type="ORF">V6N11_015763</name>
</gene>
<keyword evidence="4" id="KW-1133">Transmembrane helix</keyword>
<dbReference type="PANTHER" id="PTHR31509">
    <property type="entry name" value="BPS1-LIKE PROTEIN"/>
    <property type="match status" value="1"/>
</dbReference>
<comment type="similarity">
    <text evidence="6">Belongs to the ROH1 family.</text>
</comment>
<dbReference type="EMBL" id="JBBPBN010000004">
    <property type="protein sequence ID" value="KAK9040619.1"/>
    <property type="molecule type" value="Genomic_DNA"/>
</dbReference>
<comment type="subcellular location">
    <subcellularLocation>
        <location evidence="1">Membrane</location>
        <topology evidence="1">Single-pass membrane protein</topology>
    </subcellularLocation>
</comment>
<evidence type="ECO:0000256" key="6">
    <source>
        <dbReference type="ARBA" id="ARBA00035114"/>
    </source>
</evidence>
<proteinExistence type="inferred from homology"/>
<reference evidence="8 9" key="1">
    <citation type="journal article" date="2024" name="G3 (Bethesda)">
        <title>Genome assembly of Hibiscus sabdariffa L. provides insights into metabolisms of medicinal natural products.</title>
        <authorList>
            <person name="Kim T."/>
        </authorList>
    </citation>
    <scope>NUCLEOTIDE SEQUENCE [LARGE SCALE GENOMIC DNA]</scope>
    <source>
        <strain evidence="8">TK-2024</strain>
        <tissue evidence="8">Old leaves</tissue>
    </source>
</reference>
<dbReference type="InterPro" id="IPR024788">
    <property type="entry name" value="Malectin-like_Carb-bd_dom"/>
</dbReference>
<dbReference type="Pfam" id="PF05633">
    <property type="entry name" value="ROH1-like"/>
    <property type="match status" value="1"/>
</dbReference>
<name>A0ABR2TT93_9ROSI</name>
<feature type="domain" description="Malectin-like" evidence="7">
    <location>
        <begin position="332"/>
        <end position="508"/>
    </location>
</feature>
<evidence type="ECO:0000256" key="2">
    <source>
        <dbReference type="ARBA" id="ARBA00022692"/>
    </source>
</evidence>
<evidence type="ECO:0000256" key="4">
    <source>
        <dbReference type="ARBA" id="ARBA00022989"/>
    </source>
</evidence>
<evidence type="ECO:0000256" key="3">
    <source>
        <dbReference type="ARBA" id="ARBA00022729"/>
    </source>
</evidence>
<keyword evidence="5" id="KW-0472">Membrane</keyword>
<organism evidence="8 9">
    <name type="scientific">Hibiscus sabdariffa</name>
    <name type="common">roselle</name>
    <dbReference type="NCBI Taxonomy" id="183260"/>
    <lineage>
        <taxon>Eukaryota</taxon>
        <taxon>Viridiplantae</taxon>
        <taxon>Streptophyta</taxon>
        <taxon>Embryophyta</taxon>
        <taxon>Tracheophyta</taxon>
        <taxon>Spermatophyta</taxon>
        <taxon>Magnoliopsida</taxon>
        <taxon>eudicotyledons</taxon>
        <taxon>Gunneridae</taxon>
        <taxon>Pentapetalae</taxon>
        <taxon>rosids</taxon>
        <taxon>malvids</taxon>
        <taxon>Malvales</taxon>
        <taxon>Malvaceae</taxon>
        <taxon>Malvoideae</taxon>
        <taxon>Hibiscus</taxon>
    </lineage>
</organism>